<feature type="signal peptide" evidence="4">
    <location>
        <begin position="1"/>
        <end position="22"/>
    </location>
</feature>
<dbReference type="Gene3D" id="3.20.20.70">
    <property type="entry name" value="Aldolase class I"/>
    <property type="match status" value="1"/>
</dbReference>
<name>A0AAV2HZ22_LYMST</name>
<feature type="chain" id="PRO_5043875497" description="Hyaluronidase" evidence="4">
    <location>
        <begin position="23"/>
        <end position="506"/>
    </location>
</feature>
<evidence type="ECO:0000313" key="6">
    <source>
        <dbReference type="Proteomes" id="UP001497497"/>
    </source>
</evidence>
<comment type="catalytic activity">
    <reaction evidence="3">
        <text>Random hydrolysis of (1-&gt;4)-linkages between N-acetyl-beta-D-glucosamine and D-glucuronate residues in hyaluronate.</text>
        <dbReference type="EC" id="3.2.1.35"/>
    </reaction>
</comment>
<evidence type="ECO:0000313" key="5">
    <source>
        <dbReference type="EMBL" id="CAL1539504.1"/>
    </source>
</evidence>
<organism evidence="5 6">
    <name type="scientific">Lymnaea stagnalis</name>
    <name type="common">Great pond snail</name>
    <name type="synonym">Helix stagnalis</name>
    <dbReference type="NCBI Taxonomy" id="6523"/>
    <lineage>
        <taxon>Eukaryota</taxon>
        <taxon>Metazoa</taxon>
        <taxon>Spiralia</taxon>
        <taxon>Lophotrochozoa</taxon>
        <taxon>Mollusca</taxon>
        <taxon>Gastropoda</taxon>
        <taxon>Heterobranchia</taxon>
        <taxon>Euthyneura</taxon>
        <taxon>Panpulmonata</taxon>
        <taxon>Hygrophila</taxon>
        <taxon>Lymnaeoidea</taxon>
        <taxon>Lymnaeidae</taxon>
        <taxon>Lymnaea</taxon>
    </lineage>
</organism>
<dbReference type="PRINTS" id="PR00846">
    <property type="entry name" value="GLHYDRLASE56"/>
</dbReference>
<comment type="caution">
    <text evidence="5">The sequence shown here is derived from an EMBL/GenBank/DDBJ whole genome shotgun (WGS) entry which is preliminary data.</text>
</comment>
<evidence type="ECO:0000256" key="1">
    <source>
        <dbReference type="ARBA" id="ARBA00008871"/>
    </source>
</evidence>
<dbReference type="PANTHER" id="PTHR11769">
    <property type="entry name" value="HYALURONIDASE"/>
    <property type="match status" value="1"/>
</dbReference>
<dbReference type="EC" id="3.2.1.35" evidence="3"/>
<gene>
    <name evidence="5" type="ORF">GSLYS_00013259001</name>
</gene>
<evidence type="ECO:0000256" key="2">
    <source>
        <dbReference type="ARBA" id="ARBA00023157"/>
    </source>
</evidence>
<comment type="similarity">
    <text evidence="1 3">Belongs to the glycosyl hydrolase 56 family.</text>
</comment>
<dbReference type="PANTHER" id="PTHR11769:SF35">
    <property type="entry name" value="HYALURONIDASE"/>
    <property type="match status" value="1"/>
</dbReference>
<dbReference type="GO" id="GO:0004415">
    <property type="term" value="F:hyalurononglucosaminidase activity"/>
    <property type="evidence" value="ECO:0007669"/>
    <property type="project" value="UniProtKB-UniRule"/>
</dbReference>
<dbReference type="Proteomes" id="UP001497497">
    <property type="component" value="Unassembled WGS sequence"/>
</dbReference>
<dbReference type="GO" id="GO:0005975">
    <property type="term" value="P:carbohydrate metabolic process"/>
    <property type="evidence" value="ECO:0007669"/>
    <property type="project" value="InterPro"/>
</dbReference>
<reference evidence="5 6" key="1">
    <citation type="submission" date="2024-04" db="EMBL/GenBank/DDBJ databases">
        <authorList>
            <consortium name="Genoscope - CEA"/>
            <person name="William W."/>
        </authorList>
    </citation>
    <scope>NUCLEOTIDE SEQUENCE [LARGE SCALE GENOMIC DNA]</scope>
</reference>
<protein>
    <recommendedName>
        <fullName evidence="3">Hyaluronidase</fullName>
        <ecNumber evidence="3">3.2.1.35</ecNumber>
    </recommendedName>
</protein>
<dbReference type="InterPro" id="IPR018155">
    <property type="entry name" value="Hyaluronidase"/>
</dbReference>
<dbReference type="InterPro" id="IPR013785">
    <property type="entry name" value="Aldolase_TIM"/>
</dbReference>
<keyword evidence="3" id="KW-0326">Glycosidase</keyword>
<dbReference type="AlphaFoldDB" id="A0AAV2HZ22"/>
<keyword evidence="6" id="KW-1185">Reference proteome</keyword>
<keyword evidence="3" id="KW-0378">Hydrolase</keyword>
<keyword evidence="4" id="KW-0732">Signal</keyword>
<keyword evidence="2" id="KW-1015">Disulfide bond</keyword>
<evidence type="ECO:0000256" key="3">
    <source>
        <dbReference type="RuleBase" id="RU610713"/>
    </source>
</evidence>
<accession>A0AAV2HZ22</accession>
<sequence>MCKSSILFSLLVFLSYLSVITTEKHAGCSAPLVLPNTPFYVVWNHPSGACEARGQHLNFEKWGIIDNNKDNFIGDQISLFYNLGIWPRFSGNLSINGGIPQLANLTNHLNKAQTDIKTILPDRNFSGLAVIDFESWRPIFALNFDSLSIYQRKSLELAKEKFPDYDKDALLKEATKEFEKAAKSIIRKTLDFATLLRPNGKWGFYGYPRCWDNYCNDSTIRINDQLNYIYNISSGLYPSIYFQLKVPPSVRAARIEQLVEETLRLKATWAPQDAEILPYACSQEGPYNMFAPSDLYNAIRQPADMGASGVVLWGSSDDMRPKNECLILQQYINTTLGPYVLDVTNFFSNCSLMLCGGHGRCVKKDYELIYQYHLSKSGRQQCRISKEKLILKRKVRTRSSSLNGGNGGLGDQTPNQILQEKEAFQNKQEIPLRNSKLNSQRDVEQTRCPTYFDVEKYLKDEDSVEMRHKLVIPTETTSAGKVYDFDDYVCKCFPGWSGTHCDQHQL</sequence>
<dbReference type="InterPro" id="IPR017853">
    <property type="entry name" value="GH"/>
</dbReference>
<evidence type="ECO:0000256" key="4">
    <source>
        <dbReference type="SAM" id="SignalP"/>
    </source>
</evidence>
<proteinExistence type="inferred from homology"/>
<dbReference type="EMBL" id="CAXITT010000340">
    <property type="protein sequence ID" value="CAL1539504.1"/>
    <property type="molecule type" value="Genomic_DNA"/>
</dbReference>
<dbReference type="SUPFAM" id="SSF51445">
    <property type="entry name" value="(Trans)glycosidases"/>
    <property type="match status" value="1"/>
</dbReference>
<dbReference type="GO" id="GO:0030214">
    <property type="term" value="P:hyaluronan catabolic process"/>
    <property type="evidence" value="ECO:0007669"/>
    <property type="project" value="TreeGrafter"/>
</dbReference>
<dbReference type="Pfam" id="PF01630">
    <property type="entry name" value="Glyco_hydro_56"/>
    <property type="match status" value="1"/>
</dbReference>